<comment type="caution">
    <text evidence="1">The sequence shown here is derived from an EMBL/GenBank/DDBJ whole genome shotgun (WGS) entry which is preliminary data.</text>
</comment>
<dbReference type="HOGENOM" id="CLU_3377235_0_0_1"/>
<evidence type="ECO:0000313" key="2">
    <source>
        <dbReference type="EMBL" id="ONH72996.1"/>
    </source>
</evidence>
<dbReference type="Proteomes" id="UP000189274">
    <property type="component" value="Unassembled WGS sequence"/>
</dbReference>
<dbReference type="EMBL" id="JQFK01002289">
    <property type="protein sequence ID" value="KGK32417.1"/>
    <property type="molecule type" value="Genomic_DNA"/>
</dbReference>
<dbReference type="Proteomes" id="UP000029867">
    <property type="component" value="Unassembled WGS sequence"/>
</dbReference>
<reference evidence="4" key="3">
    <citation type="journal article" date="2017" name="Genome Announc.">
        <title>Genome sequences of Cyberlindnera fabianii 65, Pichia kudriavzevii 129, and Saccharomyces cerevisiae 131 isolated from fermented masau fruits in Zimbabwe.</title>
        <authorList>
            <person name="van Rijswijck I.M.H."/>
            <person name="Derks M.F.L."/>
            <person name="Abee T."/>
            <person name="de Ridder D."/>
            <person name="Smid E.J."/>
        </authorList>
    </citation>
    <scope>NUCLEOTIDE SEQUENCE [LARGE SCALE GENOMIC DNA]</scope>
    <source>
        <strain evidence="4">129</strain>
    </source>
</reference>
<sequence length="34" mass="3726">MSATACEKPMDTKVKIGKNIIKNLTYKKVSGNTL</sequence>
<dbReference type="AlphaFoldDB" id="A0A099NKJ7"/>
<organism evidence="1 3">
    <name type="scientific">Pichia kudriavzevii</name>
    <name type="common">Yeast</name>
    <name type="synonym">Issatchenkia orientalis</name>
    <dbReference type="NCBI Taxonomy" id="4909"/>
    <lineage>
        <taxon>Eukaryota</taxon>
        <taxon>Fungi</taxon>
        <taxon>Dikarya</taxon>
        <taxon>Ascomycota</taxon>
        <taxon>Saccharomycotina</taxon>
        <taxon>Pichiomycetes</taxon>
        <taxon>Pichiales</taxon>
        <taxon>Pichiaceae</taxon>
        <taxon>Pichia</taxon>
    </lineage>
</organism>
<protein>
    <submittedName>
        <fullName evidence="1">Uncharacterized protein</fullName>
    </submittedName>
</protein>
<accession>A0A099NKJ7</accession>
<evidence type="ECO:0000313" key="3">
    <source>
        <dbReference type="Proteomes" id="UP000029867"/>
    </source>
</evidence>
<gene>
    <name evidence="2" type="ORF">BOH78_3473</name>
    <name evidence="1" type="ORF">JL09_g6976</name>
</gene>
<evidence type="ECO:0000313" key="1">
    <source>
        <dbReference type="EMBL" id="KGK32417.1"/>
    </source>
</evidence>
<dbReference type="EMBL" id="MQVM01000017">
    <property type="protein sequence ID" value="ONH72996.1"/>
    <property type="molecule type" value="Genomic_DNA"/>
</dbReference>
<evidence type="ECO:0000313" key="4">
    <source>
        <dbReference type="Proteomes" id="UP000189274"/>
    </source>
</evidence>
<reference evidence="3" key="1">
    <citation type="journal article" date="2014" name="Microb. Cell Fact.">
        <title>Exploiting Issatchenkia orientalis SD108 for succinic acid production.</title>
        <authorList>
            <person name="Xiao H."/>
            <person name="Shao Z."/>
            <person name="Jiang Y."/>
            <person name="Dole S."/>
            <person name="Zhao H."/>
        </authorList>
    </citation>
    <scope>NUCLEOTIDE SEQUENCE [LARGE SCALE GENOMIC DNA]</scope>
    <source>
        <strain evidence="3">SD108</strain>
    </source>
</reference>
<proteinExistence type="predicted"/>
<reference evidence="1" key="2">
    <citation type="submission" date="2014-08" db="EMBL/GenBank/DDBJ databases">
        <title>Exploiting Issatchenkia orientalis SD108 for Succinic Acid Production.</title>
        <authorList>
            <person name="Xiao H."/>
            <person name="Shao Z."/>
            <person name="Jiang Y."/>
            <person name="Dole S."/>
            <person name="Zhao H."/>
        </authorList>
    </citation>
    <scope>NUCLEOTIDE SEQUENCE [LARGE SCALE GENOMIC DNA]</scope>
    <source>
        <strain evidence="1">SD108</strain>
    </source>
</reference>
<reference evidence="2" key="4">
    <citation type="submission" date="2017-01" db="EMBL/GenBank/DDBJ databases">
        <authorList>
            <person name="Mah S.A."/>
            <person name="Swanson W.J."/>
            <person name="Moy G.W."/>
            <person name="Vacquier V.D."/>
        </authorList>
    </citation>
    <scope>NUCLEOTIDE SEQUENCE [LARGE SCALE GENOMIC DNA]</scope>
    <source>
        <strain evidence="2">129</strain>
    </source>
</reference>
<name>A0A099NKJ7_PICKU</name>